<protein>
    <recommendedName>
        <fullName evidence="1">DUF4440 domain-containing protein</fullName>
    </recommendedName>
</protein>
<dbReference type="SUPFAM" id="SSF54427">
    <property type="entry name" value="NTF2-like"/>
    <property type="match status" value="1"/>
</dbReference>
<name>A0A381X5W5_9ZZZZ</name>
<dbReference type="EMBL" id="UINC01013874">
    <property type="protein sequence ID" value="SVA59613.1"/>
    <property type="molecule type" value="Genomic_DNA"/>
</dbReference>
<dbReference type="Gene3D" id="3.10.450.50">
    <property type="match status" value="1"/>
</dbReference>
<proteinExistence type="predicted"/>
<dbReference type="InterPro" id="IPR027843">
    <property type="entry name" value="DUF4440"/>
</dbReference>
<accession>A0A381X5W5</accession>
<evidence type="ECO:0000313" key="2">
    <source>
        <dbReference type="EMBL" id="SVA59613.1"/>
    </source>
</evidence>
<evidence type="ECO:0000259" key="1">
    <source>
        <dbReference type="Pfam" id="PF14534"/>
    </source>
</evidence>
<dbReference type="Pfam" id="PF14534">
    <property type="entry name" value="DUF4440"/>
    <property type="match status" value="1"/>
</dbReference>
<dbReference type="InterPro" id="IPR032710">
    <property type="entry name" value="NTF2-like_dom_sf"/>
</dbReference>
<gene>
    <name evidence="2" type="ORF">METZ01_LOCUS112467</name>
</gene>
<reference evidence="2" key="1">
    <citation type="submission" date="2018-05" db="EMBL/GenBank/DDBJ databases">
        <authorList>
            <person name="Lanie J.A."/>
            <person name="Ng W.-L."/>
            <person name="Kazmierczak K.M."/>
            <person name="Andrzejewski T.M."/>
            <person name="Davidsen T.M."/>
            <person name="Wayne K.J."/>
            <person name="Tettelin H."/>
            <person name="Glass J.I."/>
            <person name="Rusch D."/>
            <person name="Podicherti R."/>
            <person name="Tsui H.-C.T."/>
            <person name="Winkler M.E."/>
        </authorList>
    </citation>
    <scope>NUCLEOTIDE SEQUENCE</scope>
</reference>
<organism evidence="2">
    <name type="scientific">marine metagenome</name>
    <dbReference type="NCBI Taxonomy" id="408172"/>
    <lineage>
        <taxon>unclassified sequences</taxon>
        <taxon>metagenomes</taxon>
        <taxon>ecological metagenomes</taxon>
    </lineage>
</organism>
<sequence>MAELTDQDRAELREMIEQKWVATCKTRDWEACMALCTEDLVYMPPDHTVLHGKAETQAWLSQFPEMKNFTQELVDITGDTSLAVVRGTAKVTILVDGQELLGFGKFMAPATKQSGDWLFSAVCFNWDAPFS</sequence>
<dbReference type="AlphaFoldDB" id="A0A381X5W5"/>
<feature type="domain" description="DUF4440" evidence="1">
    <location>
        <begin position="16"/>
        <end position="118"/>
    </location>
</feature>